<evidence type="ECO:0000256" key="3">
    <source>
        <dbReference type="ARBA" id="ARBA00022525"/>
    </source>
</evidence>
<dbReference type="Proteomes" id="UP000095149">
    <property type="component" value="Unassembled WGS sequence"/>
</dbReference>
<evidence type="ECO:0000256" key="5">
    <source>
        <dbReference type="ARBA" id="ARBA00023180"/>
    </source>
</evidence>
<proteinExistence type="inferred from homology"/>
<evidence type="ECO:0000256" key="6">
    <source>
        <dbReference type="SAM" id="SignalP"/>
    </source>
</evidence>
<comment type="caution">
    <text evidence="7">The sequence shown here is derived from an EMBL/GenBank/DDBJ whole genome shotgun (WGS) entry which is preliminary data.</text>
</comment>
<dbReference type="EMBL" id="MEKH01000007">
    <property type="protein sequence ID" value="ODO05943.1"/>
    <property type="molecule type" value="Genomic_DNA"/>
</dbReference>
<evidence type="ECO:0000313" key="8">
    <source>
        <dbReference type="Proteomes" id="UP000095149"/>
    </source>
</evidence>
<gene>
    <name evidence="7" type="ORF">I350_05004</name>
</gene>
<keyword evidence="4 6" id="KW-0732">Signal</keyword>
<dbReference type="PANTHER" id="PTHR13234">
    <property type="entry name" value="GAMMA-INTERFERON INDUCIBLE LYSOSOMAL THIOL REDUCTASE GILT"/>
    <property type="match status" value="1"/>
</dbReference>
<dbReference type="InterPro" id="IPR004911">
    <property type="entry name" value="Interferon-induced_GILT"/>
</dbReference>
<protein>
    <recommendedName>
        <fullName evidence="9">Gamma-interferon-inducible lysosomal thiol reductase</fullName>
    </recommendedName>
</protein>
<dbReference type="Pfam" id="PF03227">
    <property type="entry name" value="GILT"/>
    <property type="match status" value="1"/>
</dbReference>
<name>A0A1E3JYP6_9TREE</name>
<evidence type="ECO:0000256" key="4">
    <source>
        <dbReference type="ARBA" id="ARBA00022729"/>
    </source>
</evidence>
<dbReference type="AlphaFoldDB" id="A0A1E3JYP6"/>
<dbReference type="GO" id="GO:0016671">
    <property type="term" value="F:oxidoreductase activity, acting on a sulfur group of donors, disulfide as acceptor"/>
    <property type="evidence" value="ECO:0007669"/>
    <property type="project" value="InterPro"/>
</dbReference>
<comment type="similarity">
    <text evidence="2">Belongs to the GILT family.</text>
</comment>
<evidence type="ECO:0000256" key="2">
    <source>
        <dbReference type="ARBA" id="ARBA00005679"/>
    </source>
</evidence>
<evidence type="ECO:0000313" key="7">
    <source>
        <dbReference type="EMBL" id="ODO05943.1"/>
    </source>
</evidence>
<reference evidence="7 8" key="1">
    <citation type="submission" date="2016-06" db="EMBL/GenBank/DDBJ databases">
        <title>Evolution of pathogenesis and genome organization in the Tremellales.</title>
        <authorList>
            <person name="Cuomo C."/>
            <person name="Litvintseva A."/>
            <person name="Heitman J."/>
            <person name="Chen Y."/>
            <person name="Sun S."/>
            <person name="Springer D."/>
            <person name="Dromer F."/>
            <person name="Young S."/>
            <person name="Zeng Q."/>
            <person name="Chapman S."/>
            <person name="Gujja S."/>
            <person name="Saif S."/>
            <person name="Birren B."/>
        </authorList>
    </citation>
    <scope>NUCLEOTIDE SEQUENCE [LARGE SCALE GENOMIC DNA]</scope>
    <source>
        <strain evidence="7 8">CBS 6273</strain>
    </source>
</reference>
<organism evidence="7 8">
    <name type="scientific">Cryptococcus amylolentus CBS 6273</name>
    <dbReference type="NCBI Taxonomy" id="1296118"/>
    <lineage>
        <taxon>Eukaryota</taxon>
        <taxon>Fungi</taxon>
        <taxon>Dikarya</taxon>
        <taxon>Basidiomycota</taxon>
        <taxon>Agaricomycotina</taxon>
        <taxon>Tremellomycetes</taxon>
        <taxon>Tremellales</taxon>
        <taxon>Cryptococcaceae</taxon>
        <taxon>Cryptococcus</taxon>
    </lineage>
</organism>
<keyword evidence="5" id="KW-0325">Glycoprotein</keyword>
<evidence type="ECO:0000256" key="1">
    <source>
        <dbReference type="ARBA" id="ARBA00004613"/>
    </source>
</evidence>
<evidence type="ECO:0008006" key="9">
    <source>
        <dbReference type="Google" id="ProtNLM"/>
    </source>
</evidence>
<dbReference type="PANTHER" id="PTHR13234:SF8">
    <property type="entry name" value="GAMMA-INTERFERON-INDUCIBLE LYSOSOMAL THIOL REDUCTASE"/>
    <property type="match status" value="1"/>
</dbReference>
<feature type="chain" id="PRO_5009130683" description="Gamma-interferon-inducible lysosomal thiol reductase" evidence="6">
    <location>
        <begin position="20"/>
        <end position="296"/>
    </location>
</feature>
<feature type="signal peptide" evidence="6">
    <location>
        <begin position="1"/>
        <end position="19"/>
    </location>
</feature>
<accession>A0A1E3JYP6</accession>
<sequence>MRLAFASLSALTTLAVTSAALLPPSGTSDGSVGSLLDTPDQLPFGHTPRLFAGEEDRERVNVTLYVMSRCPDARLCENTFGSVLRSPSVPSKINLSLQFIGSLNSSSSSPSSSASLSSPSPWGVECKHGPKECVGNAHQLCLIQHLSGQGGGKGVEEWFGGVECMNFPSDWPERVGEIAEVERCAKASGAWDRVESCIVGSESEQGDAQKGEDGLYLTKEATKLLRDNVKKTEEAGVKTSCTIDIASTLVSGGRRTCVVDGGVWKGCDDGHTAADFVRVIEAEYKNLHSISQTTSQ</sequence>
<dbReference type="OrthoDB" id="958254at2759"/>
<dbReference type="GO" id="GO:0005576">
    <property type="term" value="C:extracellular region"/>
    <property type="evidence" value="ECO:0007669"/>
    <property type="project" value="UniProtKB-SubCell"/>
</dbReference>
<comment type="subcellular location">
    <subcellularLocation>
        <location evidence="1">Secreted</location>
    </subcellularLocation>
</comment>
<keyword evidence="3" id="KW-0964">Secreted</keyword>